<dbReference type="KEGG" id="meh:M301_1890"/>
<dbReference type="Pfam" id="PF04264">
    <property type="entry name" value="YceI"/>
    <property type="match status" value="1"/>
</dbReference>
<dbReference type="eggNOG" id="COG2353">
    <property type="taxonomic scope" value="Bacteria"/>
</dbReference>
<dbReference type="InterPro" id="IPR007372">
    <property type="entry name" value="Lipid/polyisoprenoid-bd_YceI"/>
</dbReference>
<dbReference type="STRING" id="666681.M301_1890"/>
<feature type="signal peptide" evidence="1">
    <location>
        <begin position="1"/>
        <end position="23"/>
    </location>
</feature>
<evidence type="ECO:0000313" key="4">
    <source>
        <dbReference type="Proteomes" id="UP000000383"/>
    </source>
</evidence>
<dbReference type="RefSeq" id="WP_013148574.1">
    <property type="nucleotide sequence ID" value="NC_014207.1"/>
</dbReference>
<keyword evidence="1" id="KW-0732">Signal</keyword>
<accession>D7DJM7</accession>
<dbReference type="PANTHER" id="PTHR34406:SF1">
    <property type="entry name" value="PROTEIN YCEI"/>
    <property type="match status" value="1"/>
</dbReference>
<dbReference type="OrthoDB" id="9811006at2"/>
<gene>
    <name evidence="3" type="ordered locus">M301_1890</name>
</gene>
<organism evidence="3 4">
    <name type="scientific">Methylotenera versatilis (strain 301)</name>
    <dbReference type="NCBI Taxonomy" id="666681"/>
    <lineage>
        <taxon>Bacteria</taxon>
        <taxon>Pseudomonadati</taxon>
        <taxon>Pseudomonadota</taxon>
        <taxon>Betaproteobacteria</taxon>
        <taxon>Nitrosomonadales</taxon>
        <taxon>Methylophilaceae</taxon>
        <taxon>Methylotenera</taxon>
    </lineage>
</organism>
<reference evidence="3 4" key="2">
    <citation type="journal article" date="2011" name="J. Bacteriol.">
        <title>Genomes of three methylotrophs from a single niche uncover genetic and metabolic divergence of Methylophilaceae.</title>
        <authorList>
            <person name="Lapidus A."/>
            <person name="Clum A."/>
            <person name="Labutti K."/>
            <person name="Kaluzhnaya M.G."/>
            <person name="Lim S."/>
            <person name="Beck D.A."/>
            <person name="Glavina Del Rio T."/>
            <person name="Nolan M."/>
            <person name="Mavromatis K."/>
            <person name="Huntemann M."/>
            <person name="Lucas S."/>
            <person name="Lidstrom M.E."/>
            <person name="Ivanova N."/>
            <person name="Chistoserdova L."/>
        </authorList>
    </citation>
    <scope>NUCLEOTIDE SEQUENCE [LARGE SCALE GENOMIC DNA]</scope>
    <source>
        <strain evidence="3 4">301</strain>
    </source>
</reference>
<dbReference type="InterPro" id="IPR036761">
    <property type="entry name" value="TTHA0802/YceI-like_sf"/>
</dbReference>
<dbReference type="SMART" id="SM00867">
    <property type="entry name" value="YceI"/>
    <property type="match status" value="1"/>
</dbReference>
<dbReference type="HOGENOM" id="CLU_071003_1_2_4"/>
<sequence length="206" mass="22402" precursor="true">MKKYILKISTLLVSMMVPGLVMADLDTYRIDNTHSFANWTIRHVASKTSGTFSDVTGKLMIDSINLAKSSVMAKINVLSISSSHAKRDENIKKKEYLDAENFNQMTFVSTKVTVSSSSASAVTEGVLTGNFTMHGVTKEISFPFKVLGFGSDPWGGYRVGLEAHTLIKASDYGFGWASKANAPVGDDIEVTLLIEGVKQPAEIVIK</sequence>
<evidence type="ECO:0000256" key="1">
    <source>
        <dbReference type="SAM" id="SignalP"/>
    </source>
</evidence>
<dbReference type="Proteomes" id="UP000000383">
    <property type="component" value="Chromosome"/>
</dbReference>
<dbReference type="EMBL" id="CP002056">
    <property type="protein sequence ID" value="ADI30262.1"/>
    <property type="molecule type" value="Genomic_DNA"/>
</dbReference>
<proteinExistence type="predicted"/>
<dbReference type="Gene3D" id="2.40.128.110">
    <property type="entry name" value="Lipid/polyisoprenoid-binding, YceI-like"/>
    <property type="match status" value="1"/>
</dbReference>
<evidence type="ECO:0000259" key="2">
    <source>
        <dbReference type="SMART" id="SM00867"/>
    </source>
</evidence>
<dbReference type="AlphaFoldDB" id="D7DJM7"/>
<reference evidence="4" key="1">
    <citation type="submission" date="2010-05" db="EMBL/GenBank/DDBJ databases">
        <title>Complete sequence of Methylotenera sp. 301.</title>
        <authorList>
            <person name="Lucas S."/>
            <person name="Copeland A."/>
            <person name="Lapidus A."/>
            <person name="Cheng J.-F."/>
            <person name="Bruce D."/>
            <person name="Goodwin L."/>
            <person name="Pitluck S."/>
            <person name="Clum A."/>
            <person name="Land M."/>
            <person name="Hauser L."/>
            <person name="Kyrpides N."/>
            <person name="Ivanova N."/>
            <person name="Chistoservova L."/>
            <person name="Kalyuzhnaya M."/>
            <person name="Woyke T."/>
        </authorList>
    </citation>
    <scope>NUCLEOTIDE SEQUENCE [LARGE SCALE GENOMIC DNA]</scope>
    <source>
        <strain evidence="4">301</strain>
    </source>
</reference>
<feature type="chain" id="PRO_5003094686" evidence="1">
    <location>
        <begin position="24"/>
        <end position="206"/>
    </location>
</feature>
<feature type="domain" description="Lipid/polyisoprenoid-binding YceI-like" evidence="2">
    <location>
        <begin position="27"/>
        <end position="197"/>
    </location>
</feature>
<protein>
    <submittedName>
        <fullName evidence="3">YceI family protein</fullName>
    </submittedName>
</protein>
<dbReference type="PANTHER" id="PTHR34406">
    <property type="entry name" value="PROTEIN YCEI"/>
    <property type="match status" value="1"/>
</dbReference>
<evidence type="ECO:0000313" key="3">
    <source>
        <dbReference type="EMBL" id="ADI30262.1"/>
    </source>
</evidence>
<name>D7DJM7_METV0</name>
<keyword evidence="4" id="KW-1185">Reference proteome</keyword>
<dbReference type="SUPFAM" id="SSF101874">
    <property type="entry name" value="YceI-like"/>
    <property type="match status" value="1"/>
</dbReference>